<feature type="compositionally biased region" description="Low complexity" evidence="1">
    <location>
        <begin position="31"/>
        <end position="43"/>
    </location>
</feature>
<evidence type="ECO:0008006" key="4">
    <source>
        <dbReference type="Google" id="ProtNLM"/>
    </source>
</evidence>
<dbReference type="Proteomes" id="UP000636709">
    <property type="component" value="Unassembled WGS sequence"/>
</dbReference>
<comment type="caution">
    <text evidence="2">The sequence shown here is derived from an EMBL/GenBank/DDBJ whole genome shotgun (WGS) entry which is preliminary data.</text>
</comment>
<sequence length="110" mass="12037">MSDKFTVGGYDWAVRYCPNRVGVYVSVTLRSSASSRTTPARESGSGSPARCKTGTASCRRRGARGRRTCFQAMVKRRASGGTPRMMPWRTLISSWTTASLWSAPSLFFGS</sequence>
<gene>
    <name evidence="2" type="ORF">HU200_056608</name>
</gene>
<organism evidence="2 3">
    <name type="scientific">Digitaria exilis</name>
    <dbReference type="NCBI Taxonomy" id="1010633"/>
    <lineage>
        <taxon>Eukaryota</taxon>
        <taxon>Viridiplantae</taxon>
        <taxon>Streptophyta</taxon>
        <taxon>Embryophyta</taxon>
        <taxon>Tracheophyta</taxon>
        <taxon>Spermatophyta</taxon>
        <taxon>Magnoliopsida</taxon>
        <taxon>Liliopsida</taxon>
        <taxon>Poales</taxon>
        <taxon>Poaceae</taxon>
        <taxon>PACMAD clade</taxon>
        <taxon>Panicoideae</taxon>
        <taxon>Panicodae</taxon>
        <taxon>Paniceae</taxon>
        <taxon>Anthephorinae</taxon>
        <taxon>Digitaria</taxon>
    </lineage>
</organism>
<protein>
    <recommendedName>
        <fullName evidence="4">MATH domain-containing protein</fullName>
    </recommendedName>
</protein>
<feature type="region of interest" description="Disordered" evidence="1">
    <location>
        <begin position="31"/>
        <end position="59"/>
    </location>
</feature>
<evidence type="ECO:0000313" key="3">
    <source>
        <dbReference type="Proteomes" id="UP000636709"/>
    </source>
</evidence>
<evidence type="ECO:0000313" key="2">
    <source>
        <dbReference type="EMBL" id="KAF8661662.1"/>
    </source>
</evidence>
<accession>A0A835AC41</accession>
<dbReference type="AlphaFoldDB" id="A0A835AC41"/>
<evidence type="ECO:0000256" key="1">
    <source>
        <dbReference type="SAM" id="MobiDB-lite"/>
    </source>
</evidence>
<reference evidence="2" key="1">
    <citation type="submission" date="2020-07" db="EMBL/GenBank/DDBJ databases">
        <title>Genome sequence and genetic diversity analysis of an under-domesticated orphan crop, white fonio (Digitaria exilis).</title>
        <authorList>
            <person name="Bennetzen J.L."/>
            <person name="Chen S."/>
            <person name="Ma X."/>
            <person name="Wang X."/>
            <person name="Yssel A.E.J."/>
            <person name="Chaluvadi S.R."/>
            <person name="Johnson M."/>
            <person name="Gangashetty P."/>
            <person name="Hamidou F."/>
            <person name="Sanogo M.D."/>
            <person name="Zwaenepoel A."/>
            <person name="Wallace J."/>
            <person name="Van De Peer Y."/>
            <person name="Van Deynze A."/>
        </authorList>
    </citation>
    <scope>NUCLEOTIDE SEQUENCE</scope>
    <source>
        <tissue evidence="2">Leaves</tissue>
    </source>
</reference>
<keyword evidence="3" id="KW-1185">Reference proteome</keyword>
<proteinExistence type="predicted"/>
<dbReference type="EMBL" id="JACEFO010002392">
    <property type="protein sequence ID" value="KAF8661662.1"/>
    <property type="molecule type" value="Genomic_DNA"/>
</dbReference>
<name>A0A835AC41_9POAL</name>